<dbReference type="GO" id="GO:0051301">
    <property type="term" value="P:cell division"/>
    <property type="evidence" value="ECO:0007669"/>
    <property type="project" value="UniProtKB-KW"/>
</dbReference>
<feature type="region of interest" description="Disordered" evidence="12">
    <location>
        <begin position="760"/>
        <end position="833"/>
    </location>
</feature>
<comment type="subcellular location">
    <subcellularLocation>
        <location evidence="1">Cytoplasm</location>
        <location evidence="1">Cytoskeleton</location>
        <location evidence="1">Microtubule organizing center</location>
        <location evidence="1">Centrosome</location>
        <location evidence="1">Centriole</location>
    </subcellularLocation>
    <subcellularLocation>
        <location evidence="2">Cytoplasm</location>
        <location evidence="2">Cytoskeleton</location>
        <location evidence="2">Spindle</location>
    </subcellularLocation>
</comment>
<evidence type="ECO:0000313" key="13">
    <source>
        <dbReference type="EMBL" id="KAK2556690.1"/>
    </source>
</evidence>
<dbReference type="PANTHER" id="PTHR31167:SF3">
    <property type="entry name" value="SPINDLE AND CENTRIOLE-ASSOCIATED PROTEIN 1"/>
    <property type="match status" value="1"/>
</dbReference>
<evidence type="ECO:0000256" key="5">
    <source>
        <dbReference type="ARBA" id="ARBA00022618"/>
    </source>
</evidence>
<feature type="compositionally biased region" description="Basic and acidic residues" evidence="12">
    <location>
        <begin position="285"/>
        <end position="297"/>
    </location>
</feature>
<dbReference type="GO" id="GO:0005813">
    <property type="term" value="C:centrosome"/>
    <property type="evidence" value="ECO:0007669"/>
    <property type="project" value="TreeGrafter"/>
</dbReference>
<evidence type="ECO:0000313" key="14">
    <source>
        <dbReference type="Proteomes" id="UP001249851"/>
    </source>
</evidence>
<evidence type="ECO:0000256" key="6">
    <source>
        <dbReference type="ARBA" id="ARBA00022776"/>
    </source>
</evidence>
<reference evidence="13" key="2">
    <citation type="journal article" date="2023" name="Science">
        <title>Genomic signatures of disease resistance in endangered staghorn corals.</title>
        <authorList>
            <person name="Vollmer S.V."/>
            <person name="Selwyn J.D."/>
            <person name="Despard B.A."/>
            <person name="Roesel C.L."/>
        </authorList>
    </citation>
    <scope>NUCLEOTIDE SEQUENCE</scope>
    <source>
        <strain evidence="13">K2</strain>
    </source>
</reference>
<dbReference type="EMBL" id="JARQWQ010000054">
    <property type="protein sequence ID" value="KAK2556690.1"/>
    <property type="molecule type" value="Genomic_DNA"/>
</dbReference>
<feature type="coiled-coil region" evidence="11">
    <location>
        <begin position="490"/>
        <end position="517"/>
    </location>
</feature>
<dbReference type="Proteomes" id="UP001249851">
    <property type="component" value="Unassembled WGS sequence"/>
</dbReference>
<dbReference type="GO" id="GO:0005814">
    <property type="term" value="C:centriole"/>
    <property type="evidence" value="ECO:0007669"/>
    <property type="project" value="UniProtKB-SubCell"/>
</dbReference>
<dbReference type="Pfam" id="PF15678">
    <property type="entry name" value="SPICE"/>
    <property type="match status" value="2"/>
</dbReference>
<feature type="compositionally biased region" description="Basic and acidic residues" evidence="12">
    <location>
        <begin position="1022"/>
        <end position="1034"/>
    </location>
</feature>
<feature type="region of interest" description="Disordered" evidence="12">
    <location>
        <begin position="579"/>
        <end position="602"/>
    </location>
</feature>
<dbReference type="GO" id="GO:0051310">
    <property type="term" value="P:metaphase chromosome alignment"/>
    <property type="evidence" value="ECO:0007669"/>
    <property type="project" value="TreeGrafter"/>
</dbReference>
<feature type="compositionally biased region" description="Polar residues" evidence="12">
    <location>
        <begin position="895"/>
        <end position="912"/>
    </location>
</feature>
<keyword evidence="4" id="KW-0963">Cytoplasm</keyword>
<dbReference type="AlphaFoldDB" id="A0AAD9Q9B7"/>
<sequence>MATKGFLVGNQSLQPRRPVRYVATKKTIKSVKRKKKKPEWDSTVNDLNVHKATKEEQIRRHELHKSKNTGKMHFGRKQDQTADLINQTPNTAERRKLAIVQEVLYGHDKLQDVLSESDRAMSVVKDLFGDDPKTFMGFPNITAAPSLNGKENRYVVGPVPELPETPTHLSLLSDSVMRTPALNELSDEEKADQSPGTPSDIATKHSSSSFQPMLDLQRFQQFVAQEQGKDVENQSQYPTNECGSYVVSQQVPGKDHLAAYGRGHENMALHGGDPVSLHGRGIDHASQHGDLYKEPNHPQDNPNVGKTEPFVRRQAAGTLPDGSKAIIGEPKAYPEHMATASHIASQANHTSDPSSFLSQKSMEIVAGGPGFVVPVTSGEKTAASAVPLIAMPSSRTITADQLGSNNTKNTKATMVEELENEIAEYEIASGRQQSKPSAAVPQSFSGYTASLITAVTKLMNYLKESEIQRKAELIMREEVLQGFEEQRVLVDALTNDLLHTQEQNRSLQHDLDQYKKNTDEQLHYLKRELFAVLRSYEYNALSSSINNLYSLNAVSLEDGVFNDLRQDHHDLEYLPGGAARQAEHGGSKNGRDSDSTTAPSFIPLATCDGQGINLQPSMKTTDAALHAQVTQAITAPAQSCSDKTGMPNAVSHLRTTLQQGTQAYTRSIDHSHPMMHDIGIGANSDDNEVQSFDGTHPKLSSNLHNISADPNGNLQMGSNIVLYPPFQGPYIVHEGNKTASQLSEGGNSAGMSRITHVCTQQAGSTKEYSAPTTSVSPQLSDVERSQAGALNQHSLSTSEIEKQPKLSTTRNWITSTDSSLTNKPPLPSSTASRLVGRGEPFLLDVTAGHPITYTTPATYSPQHHLPRQLVGNSHFQSRDQPYWPTLEAMNPISRVSQESHTAAQSRETNISWITPPGASVQASQLVTQKESSNALQQRQPKLSGIPGPASNPGRFAPVSKTKTSSLPPGHLVRERIQNLANRQRTLAASSSDKKVGSAPVLSQNKENNNGVQQLRPTSPHVHFKDPPVTSDKKHSPPVSPIPLRNTTVTSSRAPPDKRVVVNLPNVWSDVSSTFSF</sequence>
<dbReference type="InterPro" id="IPR031387">
    <property type="entry name" value="SPICE1"/>
</dbReference>
<evidence type="ECO:0000256" key="11">
    <source>
        <dbReference type="SAM" id="Coils"/>
    </source>
</evidence>
<accession>A0AAD9Q9B7</accession>
<keyword evidence="9" id="KW-0131">Cell cycle</keyword>
<evidence type="ECO:0000256" key="8">
    <source>
        <dbReference type="ARBA" id="ARBA00023212"/>
    </source>
</evidence>
<evidence type="ECO:0000256" key="9">
    <source>
        <dbReference type="ARBA" id="ARBA00023306"/>
    </source>
</evidence>
<feature type="region of interest" description="Disordered" evidence="12">
    <location>
        <begin position="285"/>
        <end position="307"/>
    </location>
</feature>
<evidence type="ECO:0000256" key="4">
    <source>
        <dbReference type="ARBA" id="ARBA00022490"/>
    </source>
</evidence>
<dbReference type="GO" id="GO:0046599">
    <property type="term" value="P:regulation of centriole replication"/>
    <property type="evidence" value="ECO:0007669"/>
    <property type="project" value="TreeGrafter"/>
</dbReference>
<keyword evidence="5" id="KW-0132">Cell division</keyword>
<comment type="caution">
    <text evidence="13">The sequence shown here is derived from an EMBL/GenBank/DDBJ whole genome shotgun (WGS) entry which is preliminary data.</text>
</comment>
<feature type="compositionally biased region" description="Polar residues" evidence="12">
    <location>
        <begin position="760"/>
        <end position="779"/>
    </location>
</feature>
<evidence type="ECO:0000256" key="3">
    <source>
        <dbReference type="ARBA" id="ARBA00018313"/>
    </source>
</evidence>
<feature type="compositionally biased region" description="Polar residues" evidence="12">
    <location>
        <begin position="805"/>
        <end position="832"/>
    </location>
</feature>
<feature type="coiled-coil region" evidence="11">
    <location>
        <begin position="408"/>
        <end position="435"/>
    </location>
</feature>
<evidence type="ECO:0000256" key="10">
    <source>
        <dbReference type="ARBA" id="ARBA00030722"/>
    </source>
</evidence>
<gene>
    <name evidence="13" type="ORF">P5673_021241</name>
</gene>
<feature type="compositionally biased region" description="Basic and acidic residues" evidence="12">
    <location>
        <begin position="581"/>
        <end position="594"/>
    </location>
</feature>
<protein>
    <recommendedName>
        <fullName evidence="3">Spindle and centriole-associated protein 1</fullName>
    </recommendedName>
    <alternativeName>
        <fullName evidence="10">Coiled-coil domain-containing protein 52</fullName>
    </alternativeName>
</protein>
<keyword evidence="14" id="KW-1185">Reference proteome</keyword>
<evidence type="ECO:0000256" key="12">
    <source>
        <dbReference type="SAM" id="MobiDB-lite"/>
    </source>
</evidence>
<feature type="region of interest" description="Disordered" evidence="12">
    <location>
        <begin position="895"/>
        <end position="971"/>
    </location>
</feature>
<evidence type="ECO:0000256" key="2">
    <source>
        <dbReference type="ARBA" id="ARBA00004186"/>
    </source>
</evidence>
<dbReference type="PANTHER" id="PTHR31167">
    <property type="entry name" value="SPINDLE AND CENTRIOLE ASSOCIATED PROTEIN 1 SPICE1"/>
    <property type="match status" value="1"/>
</dbReference>
<dbReference type="GO" id="GO:0090307">
    <property type="term" value="P:mitotic spindle assembly"/>
    <property type="evidence" value="ECO:0007669"/>
    <property type="project" value="InterPro"/>
</dbReference>
<name>A0AAD9Q9B7_ACRCE</name>
<reference evidence="13" key="1">
    <citation type="journal article" date="2023" name="G3 (Bethesda)">
        <title>Whole genome assembly and annotation of the endangered Caribbean coral Acropora cervicornis.</title>
        <authorList>
            <person name="Selwyn J.D."/>
            <person name="Vollmer S.V."/>
        </authorList>
    </citation>
    <scope>NUCLEOTIDE SEQUENCE</scope>
    <source>
        <strain evidence="13">K2</strain>
    </source>
</reference>
<feature type="compositionally biased region" description="Polar residues" evidence="12">
    <location>
        <begin position="920"/>
        <end position="940"/>
    </location>
</feature>
<organism evidence="13 14">
    <name type="scientific">Acropora cervicornis</name>
    <name type="common">Staghorn coral</name>
    <dbReference type="NCBI Taxonomy" id="6130"/>
    <lineage>
        <taxon>Eukaryota</taxon>
        <taxon>Metazoa</taxon>
        <taxon>Cnidaria</taxon>
        <taxon>Anthozoa</taxon>
        <taxon>Hexacorallia</taxon>
        <taxon>Scleractinia</taxon>
        <taxon>Astrocoeniina</taxon>
        <taxon>Acroporidae</taxon>
        <taxon>Acropora</taxon>
    </lineage>
</organism>
<dbReference type="GO" id="GO:0005819">
    <property type="term" value="C:spindle"/>
    <property type="evidence" value="ECO:0007669"/>
    <property type="project" value="UniProtKB-SubCell"/>
</dbReference>
<feature type="region of interest" description="Disordered" evidence="12">
    <location>
        <begin position="184"/>
        <end position="207"/>
    </location>
</feature>
<feature type="compositionally biased region" description="Polar residues" evidence="12">
    <location>
        <begin position="1000"/>
        <end position="1016"/>
    </location>
</feature>
<evidence type="ECO:0000256" key="7">
    <source>
        <dbReference type="ARBA" id="ARBA00023054"/>
    </source>
</evidence>
<keyword evidence="6" id="KW-0498">Mitosis</keyword>
<proteinExistence type="predicted"/>
<evidence type="ECO:0000256" key="1">
    <source>
        <dbReference type="ARBA" id="ARBA00004114"/>
    </source>
</evidence>
<feature type="region of interest" description="Disordered" evidence="12">
    <location>
        <begin position="983"/>
        <end position="1054"/>
    </location>
</feature>
<keyword evidence="8" id="KW-0206">Cytoskeleton</keyword>
<keyword evidence="7 11" id="KW-0175">Coiled coil</keyword>
<feature type="compositionally biased region" description="Polar residues" evidence="12">
    <location>
        <begin position="788"/>
        <end position="798"/>
    </location>
</feature>